<proteinExistence type="predicted"/>
<comment type="caution">
    <text evidence="2">The sequence shown here is derived from an EMBL/GenBank/DDBJ whole genome shotgun (WGS) entry which is preliminary data.</text>
</comment>
<gene>
    <name evidence="2" type="ORF">GALL_297460</name>
</gene>
<evidence type="ECO:0000313" key="2">
    <source>
        <dbReference type="EMBL" id="OIQ88393.1"/>
    </source>
</evidence>
<evidence type="ECO:0000256" key="1">
    <source>
        <dbReference type="SAM" id="MobiDB-lite"/>
    </source>
</evidence>
<accession>A0A1J5QXF7</accession>
<protein>
    <submittedName>
        <fullName evidence="2">Uncharacterized protein</fullName>
    </submittedName>
</protein>
<organism evidence="2">
    <name type="scientific">mine drainage metagenome</name>
    <dbReference type="NCBI Taxonomy" id="410659"/>
    <lineage>
        <taxon>unclassified sequences</taxon>
        <taxon>metagenomes</taxon>
        <taxon>ecological metagenomes</taxon>
    </lineage>
</organism>
<feature type="compositionally biased region" description="Basic and acidic residues" evidence="1">
    <location>
        <begin position="63"/>
        <end position="77"/>
    </location>
</feature>
<feature type="region of interest" description="Disordered" evidence="1">
    <location>
        <begin position="54"/>
        <end position="84"/>
    </location>
</feature>
<dbReference type="AlphaFoldDB" id="A0A1J5QXF7"/>
<sequence length="120" mass="13428">MVNKVQASGLVQADRLVAKFVQCWLDAEADPIGWSADPFEFFIETAAEAVARGLDPDSLGEESYERRQDEHYGDRPEAPWGQVEEDRQERAWSYVGMGIAQVVSLLGERGHRLDTHGLPV</sequence>
<reference evidence="2" key="1">
    <citation type="submission" date="2016-10" db="EMBL/GenBank/DDBJ databases">
        <title>Sequence of Gallionella enrichment culture.</title>
        <authorList>
            <person name="Poehlein A."/>
            <person name="Muehling M."/>
            <person name="Daniel R."/>
        </authorList>
    </citation>
    <scope>NUCLEOTIDE SEQUENCE</scope>
</reference>
<dbReference type="EMBL" id="MLJW01000374">
    <property type="protein sequence ID" value="OIQ88393.1"/>
    <property type="molecule type" value="Genomic_DNA"/>
</dbReference>
<name>A0A1J5QXF7_9ZZZZ</name>